<protein>
    <recommendedName>
        <fullName evidence="4 14">tRNA(His) guanylyltransferase</fullName>
        <ecNumber evidence="3 14">2.7.7.79</ecNumber>
    </recommendedName>
    <alternativeName>
        <fullName evidence="12 14">tRNA-histidine guanylyltransferase</fullName>
    </alternativeName>
</protein>
<accession>A0A060TCH2</accession>
<dbReference type="GO" id="GO:0005525">
    <property type="term" value="F:GTP binding"/>
    <property type="evidence" value="ECO:0007669"/>
    <property type="project" value="UniProtKB-UniRule"/>
</dbReference>
<dbReference type="EC" id="2.7.7.79" evidence="3 14"/>
<feature type="binding site" evidence="16">
    <location>
        <position position="30"/>
    </location>
    <ligand>
        <name>Mg(2+)</name>
        <dbReference type="ChEBI" id="CHEBI:18420"/>
        <label>1</label>
        <note>catalytic</note>
    </ligand>
</feature>
<dbReference type="Pfam" id="PF04446">
    <property type="entry name" value="Thg1"/>
    <property type="match status" value="1"/>
</dbReference>
<evidence type="ECO:0000259" key="17">
    <source>
        <dbReference type="Pfam" id="PF04446"/>
    </source>
</evidence>
<evidence type="ECO:0000256" key="2">
    <source>
        <dbReference type="ARBA" id="ARBA00010113"/>
    </source>
</evidence>
<keyword evidence="11 14" id="KW-0342">GTP-binding</keyword>
<dbReference type="GO" id="GO:0000287">
    <property type="term" value="F:magnesium ion binding"/>
    <property type="evidence" value="ECO:0007669"/>
    <property type="project" value="UniProtKB-UniRule"/>
</dbReference>
<keyword evidence="9 14" id="KW-0547">Nucleotide-binding</keyword>
<evidence type="ECO:0000256" key="14">
    <source>
        <dbReference type="PIRNR" id="PIRNR028980"/>
    </source>
</evidence>
<proteinExistence type="inferred from homology"/>
<evidence type="ECO:0000256" key="10">
    <source>
        <dbReference type="ARBA" id="ARBA00022842"/>
    </source>
</evidence>
<evidence type="ECO:0000256" key="13">
    <source>
        <dbReference type="ARBA" id="ARBA00047281"/>
    </source>
</evidence>
<reference evidence="19" key="1">
    <citation type="submission" date="2014-02" db="EMBL/GenBank/DDBJ databases">
        <authorList>
            <person name="Genoscope - CEA"/>
        </authorList>
    </citation>
    <scope>NUCLEOTIDE SEQUENCE</scope>
    <source>
        <strain evidence="19">LS3</strain>
    </source>
</reference>
<feature type="binding site" evidence="16">
    <location>
        <position position="76"/>
    </location>
    <ligand>
        <name>Mg(2+)</name>
        <dbReference type="ChEBI" id="CHEBI:18420"/>
        <label>2</label>
        <note>catalytic</note>
    </ligand>
</feature>
<dbReference type="Pfam" id="PF14413">
    <property type="entry name" value="Thg1C"/>
    <property type="match status" value="1"/>
</dbReference>
<feature type="binding site" evidence="15">
    <location>
        <begin position="75"/>
        <end position="76"/>
    </location>
    <ligand>
        <name>GTP</name>
        <dbReference type="ChEBI" id="CHEBI:37565"/>
    </ligand>
</feature>
<evidence type="ECO:0000313" key="19">
    <source>
        <dbReference type="EMBL" id="CDP38770.1"/>
    </source>
</evidence>
<dbReference type="InterPro" id="IPR024956">
    <property type="entry name" value="tRNAHis_GuaTrfase_cat"/>
</dbReference>
<evidence type="ECO:0000256" key="11">
    <source>
        <dbReference type="ARBA" id="ARBA00023134"/>
    </source>
</evidence>
<evidence type="ECO:0000256" key="8">
    <source>
        <dbReference type="ARBA" id="ARBA00022723"/>
    </source>
</evidence>
<evidence type="ECO:0000256" key="12">
    <source>
        <dbReference type="ARBA" id="ARBA00032480"/>
    </source>
</evidence>
<feature type="binding site" evidence="16">
    <location>
        <position position="29"/>
    </location>
    <ligand>
        <name>Mg(2+)</name>
        <dbReference type="ChEBI" id="CHEBI:18420"/>
        <label>2</label>
        <note>catalytic</note>
    </ligand>
</feature>
<feature type="binding site" evidence="16">
    <location>
        <position position="29"/>
    </location>
    <ligand>
        <name>Mg(2+)</name>
        <dbReference type="ChEBI" id="CHEBI:18420"/>
        <label>1</label>
        <note>catalytic</note>
    </ligand>
</feature>
<feature type="domain" description="Thg1 C-terminal" evidence="18">
    <location>
        <begin position="141"/>
        <end position="251"/>
    </location>
</feature>
<dbReference type="PhylomeDB" id="A0A060TCH2"/>
<evidence type="ECO:0000256" key="9">
    <source>
        <dbReference type="ARBA" id="ARBA00022741"/>
    </source>
</evidence>
<comment type="catalytic activity">
    <reaction evidence="13 14">
        <text>a 5'-end ribonucleotide-tRNA(His) + GTP + ATP + H2O = a 5'-end phospho-guanosine-ribonucleotide-tRNA(His) + AMP + 2 diphosphate + H(+)</text>
        <dbReference type="Rhea" id="RHEA:54564"/>
        <dbReference type="Rhea" id="RHEA-COMP:14193"/>
        <dbReference type="Rhea" id="RHEA-COMP:14917"/>
        <dbReference type="ChEBI" id="CHEBI:15377"/>
        <dbReference type="ChEBI" id="CHEBI:15378"/>
        <dbReference type="ChEBI" id="CHEBI:30616"/>
        <dbReference type="ChEBI" id="CHEBI:33019"/>
        <dbReference type="ChEBI" id="CHEBI:37565"/>
        <dbReference type="ChEBI" id="CHEBI:138282"/>
        <dbReference type="ChEBI" id="CHEBI:141847"/>
        <dbReference type="ChEBI" id="CHEBI:456215"/>
        <dbReference type="EC" id="2.7.7.79"/>
    </reaction>
</comment>
<feature type="binding site" evidence="15">
    <location>
        <begin position="29"/>
        <end position="34"/>
    </location>
    <ligand>
        <name>GTP</name>
        <dbReference type="ChEBI" id="CHEBI:37565"/>
    </ligand>
</feature>
<dbReference type="InterPro" id="IPR038469">
    <property type="entry name" value="tRNAHis_GuaTrfase_Thg1_sf"/>
</dbReference>
<name>A0A060TCH2_BLAAD</name>
<evidence type="ECO:0000256" key="15">
    <source>
        <dbReference type="PIRSR" id="PIRSR028980-1"/>
    </source>
</evidence>
<feature type="domain" description="tRNAHis guanylyltransferase catalytic" evidence="17">
    <location>
        <begin position="6"/>
        <end position="137"/>
    </location>
</feature>
<evidence type="ECO:0000256" key="1">
    <source>
        <dbReference type="ARBA" id="ARBA00002939"/>
    </source>
</evidence>
<dbReference type="GO" id="GO:0006400">
    <property type="term" value="P:tRNA modification"/>
    <property type="evidence" value="ECO:0007669"/>
    <property type="project" value="UniProtKB-UniRule"/>
</dbReference>
<keyword evidence="8 14" id="KW-0479">Metal-binding</keyword>
<comment type="function">
    <text evidence="1 14">Adds a GMP to the 5'-end of tRNA(His) after transcription and RNase P cleavage.</text>
</comment>
<comment type="similarity">
    <text evidence="2 14">Belongs to the tRNA(His) guanylyltransferase family.</text>
</comment>
<dbReference type="FunFam" id="3.30.70.3000:FF:000001">
    <property type="entry name" value="tRNA(His) guanylyltransferase"/>
    <property type="match status" value="1"/>
</dbReference>
<evidence type="ECO:0000259" key="18">
    <source>
        <dbReference type="Pfam" id="PF14413"/>
    </source>
</evidence>
<dbReference type="PANTHER" id="PTHR12729:SF6">
    <property type="entry name" value="TRNA(HIS) GUANYLYLTRANSFERASE-RELATED"/>
    <property type="match status" value="1"/>
</dbReference>
<organism evidence="19">
    <name type="scientific">Blastobotrys adeninivorans</name>
    <name type="common">Yeast</name>
    <name type="synonym">Arxula adeninivorans</name>
    <dbReference type="NCBI Taxonomy" id="409370"/>
    <lineage>
        <taxon>Eukaryota</taxon>
        <taxon>Fungi</taxon>
        <taxon>Dikarya</taxon>
        <taxon>Ascomycota</taxon>
        <taxon>Saccharomycotina</taxon>
        <taxon>Dipodascomycetes</taxon>
        <taxon>Dipodascales</taxon>
        <taxon>Trichomonascaceae</taxon>
        <taxon>Blastobotrys</taxon>
    </lineage>
</organism>
<dbReference type="InterPro" id="IPR025845">
    <property type="entry name" value="Thg1_C_dom"/>
</dbReference>
<dbReference type="AlphaFoldDB" id="A0A060TCH2"/>
<dbReference type="Gene3D" id="3.30.70.3000">
    <property type="match status" value="1"/>
</dbReference>
<dbReference type="EMBL" id="HG937694">
    <property type="protein sequence ID" value="CDP38770.1"/>
    <property type="molecule type" value="Genomic_DNA"/>
</dbReference>
<evidence type="ECO:0000256" key="3">
    <source>
        <dbReference type="ARBA" id="ARBA00012511"/>
    </source>
</evidence>
<sequence length="264" mass="30831">MANSRFEYVKGFEKENYLLPDTWIVIRIDGRGFHRFSSHYQFEKPNDLRALSVMNEAARAIVQNFPDVILAYGDSDEYSFVLRKSCTLFERRESKLVSTFASTFTALYMQFWPAHFPDTQLQLGHLPTFDSRAVLYPSLKSLRDYLSWRQADCHINNLYNTTFWALVLKGGFTPQEAEQKLKGTVASDKNEILFTQFGINYNNEPEIFRKGTVIVRDFQTDVPEQGFTSRQLDRMRKKGTVQIVVLHQDIIGDSFWDHRPHLLH</sequence>
<gene>
    <name evidence="19" type="ORF">GNLVRS02_ARAD1D42152g</name>
</gene>
<evidence type="ECO:0000256" key="16">
    <source>
        <dbReference type="PIRSR" id="PIRSR028980-2"/>
    </source>
</evidence>
<evidence type="ECO:0000256" key="5">
    <source>
        <dbReference type="ARBA" id="ARBA00022679"/>
    </source>
</evidence>
<evidence type="ECO:0000256" key="6">
    <source>
        <dbReference type="ARBA" id="ARBA00022694"/>
    </source>
</evidence>
<comment type="cofactor">
    <cofactor evidence="16">
        <name>Mg(2+)</name>
        <dbReference type="ChEBI" id="CHEBI:18420"/>
    </cofactor>
    <text evidence="16">Binds 2 magnesium ions per subunit.</text>
</comment>
<feature type="binding site" evidence="16">
    <location>
        <position position="76"/>
    </location>
    <ligand>
        <name>Mg(2+)</name>
        <dbReference type="ChEBI" id="CHEBI:18420"/>
        <label>1</label>
        <note>catalytic</note>
    </ligand>
</feature>
<keyword evidence="5 14" id="KW-0808">Transferase</keyword>
<keyword evidence="7 14" id="KW-0548">Nucleotidyltransferase</keyword>
<evidence type="ECO:0000256" key="4">
    <source>
        <dbReference type="ARBA" id="ARBA00015443"/>
    </source>
</evidence>
<dbReference type="InterPro" id="IPR007537">
    <property type="entry name" value="tRNAHis_GuaTrfase_Thg1"/>
</dbReference>
<dbReference type="PANTHER" id="PTHR12729">
    <property type="entry name" value="TRNA(HIS) GUANYLYLTRANSFERASE-RELATED"/>
    <property type="match status" value="1"/>
</dbReference>
<dbReference type="GO" id="GO:0008193">
    <property type="term" value="F:tRNA guanylyltransferase activity"/>
    <property type="evidence" value="ECO:0007669"/>
    <property type="project" value="UniProtKB-UniRule"/>
</dbReference>
<dbReference type="PIRSF" id="PIRSF028980">
    <property type="entry name" value="tRNAHis_guanylyltransferase"/>
    <property type="match status" value="1"/>
</dbReference>
<keyword evidence="10 14" id="KW-0460">Magnesium</keyword>
<evidence type="ECO:0000256" key="7">
    <source>
        <dbReference type="ARBA" id="ARBA00022695"/>
    </source>
</evidence>
<reference evidence="19" key="2">
    <citation type="submission" date="2014-06" db="EMBL/GenBank/DDBJ databases">
        <title>The complete genome of Blastobotrys (Arxula) adeninivorans LS3 - a yeast of biotechnological interest.</title>
        <authorList>
            <person name="Kunze G."/>
            <person name="Gaillardin C."/>
            <person name="Czernicka M."/>
            <person name="Durrens P."/>
            <person name="Martin T."/>
            <person name="Boer E."/>
            <person name="Gabaldon T."/>
            <person name="Cruz J."/>
            <person name="Talla E."/>
            <person name="Marck C."/>
            <person name="Goffeau A."/>
            <person name="Barbe V."/>
            <person name="Baret P."/>
            <person name="Baronian K."/>
            <person name="Beier S."/>
            <person name="Bleykasten C."/>
            <person name="Bode R."/>
            <person name="Casaregola S."/>
            <person name="Despons L."/>
            <person name="Fairhead C."/>
            <person name="Giersberg M."/>
            <person name="Gierski P."/>
            <person name="Hahnel U."/>
            <person name="Hartmann A."/>
            <person name="Jankowska D."/>
            <person name="Jubin C."/>
            <person name="Jung P."/>
            <person name="Lafontaine I."/>
            <person name="Leh-Louis V."/>
            <person name="Lemaire M."/>
            <person name="Marcet-Houben M."/>
            <person name="Mascher M."/>
            <person name="Morel G."/>
            <person name="Richard G.-F."/>
            <person name="Riechen J."/>
            <person name="Sacerdot C."/>
            <person name="Sarkar A."/>
            <person name="Savel G."/>
            <person name="Schacherer J."/>
            <person name="Sherman D."/>
            <person name="Straub M.-L."/>
            <person name="Stein N."/>
            <person name="Thierry A."/>
            <person name="Trautwein-Schult A."/>
            <person name="Westhof E."/>
            <person name="Worch S."/>
            <person name="Dujon B."/>
            <person name="Souciet J.-L."/>
            <person name="Wincker P."/>
            <person name="Scholz U."/>
            <person name="Neuveglise N."/>
        </authorList>
    </citation>
    <scope>NUCLEOTIDE SEQUENCE</scope>
    <source>
        <strain evidence="19">LS3</strain>
    </source>
</reference>
<keyword evidence="6 14" id="KW-0819">tRNA processing</keyword>